<name>A0AAV4GRB5_9GAST</name>
<accession>A0AAV4GRB5</accession>
<evidence type="ECO:0000256" key="1">
    <source>
        <dbReference type="SAM" id="MobiDB-lite"/>
    </source>
</evidence>
<proteinExistence type="predicted"/>
<dbReference type="AlphaFoldDB" id="A0AAV4GRB5"/>
<sequence>MSITAEQLSRAGSQGKDLDAIVRNQLQIIDDRLQRADRVWGRNIVSHELPTVFSLPGLEKKDAQRIVYTAIVRSLQDRGFGIRLLLNANRTILFLEWVTSLNSEEVNAMNHLIRSVRIAPEDLEGFLYQDNTNPSEKTLCPASPGRTQKPPREAAALDNPSHKK</sequence>
<evidence type="ECO:0000313" key="2">
    <source>
        <dbReference type="EMBL" id="GFR88312.1"/>
    </source>
</evidence>
<keyword evidence="3" id="KW-1185">Reference proteome</keyword>
<dbReference type="Proteomes" id="UP000762676">
    <property type="component" value="Unassembled WGS sequence"/>
</dbReference>
<feature type="region of interest" description="Disordered" evidence="1">
    <location>
        <begin position="130"/>
        <end position="164"/>
    </location>
</feature>
<protein>
    <submittedName>
        <fullName evidence="2">Uncharacterized protein</fullName>
    </submittedName>
</protein>
<dbReference type="EMBL" id="BMAT01005152">
    <property type="protein sequence ID" value="GFR88312.1"/>
    <property type="molecule type" value="Genomic_DNA"/>
</dbReference>
<reference evidence="2 3" key="1">
    <citation type="journal article" date="2021" name="Elife">
        <title>Chloroplast acquisition without the gene transfer in kleptoplastic sea slugs, Plakobranchus ocellatus.</title>
        <authorList>
            <person name="Maeda T."/>
            <person name="Takahashi S."/>
            <person name="Yoshida T."/>
            <person name="Shimamura S."/>
            <person name="Takaki Y."/>
            <person name="Nagai Y."/>
            <person name="Toyoda A."/>
            <person name="Suzuki Y."/>
            <person name="Arimoto A."/>
            <person name="Ishii H."/>
            <person name="Satoh N."/>
            <person name="Nishiyama T."/>
            <person name="Hasebe M."/>
            <person name="Maruyama T."/>
            <person name="Minagawa J."/>
            <person name="Obokata J."/>
            <person name="Shigenobu S."/>
        </authorList>
    </citation>
    <scope>NUCLEOTIDE SEQUENCE [LARGE SCALE GENOMIC DNA]</scope>
</reference>
<comment type="caution">
    <text evidence="2">The sequence shown here is derived from an EMBL/GenBank/DDBJ whole genome shotgun (WGS) entry which is preliminary data.</text>
</comment>
<evidence type="ECO:0000313" key="3">
    <source>
        <dbReference type="Proteomes" id="UP000762676"/>
    </source>
</evidence>
<organism evidence="2 3">
    <name type="scientific">Elysia marginata</name>
    <dbReference type="NCBI Taxonomy" id="1093978"/>
    <lineage>
        <taxon>Eukaryota</taxon>
        <taxon>Metazoa</taxon>
        <taxon>Spiralia</taxon>
        <taxon>Lophotrochozoa</taxon>
        <taxon>Mollusca</taxon>
        <taxon>Gastropoda</taxon>
        <taxon>Heterobranchia</taxon>
        <taxon>Euthyneura</taxon>
        <taxon>Panpulmonata</taxon>
        <taxon>Sacoglossa</taxon>
        <taxon>Placobranchoidea</taxon>
        <taxon>Plakobranchidae</taxon>
        <taxon>Elysia</taxon>
    </lineage>
</organism>
<gene>
    <name evidence="2" type="ORF">ElyMa_002514200</name>
</gene>